<dbReference type="Proteomes" id="UP000014923">
    <property type="component" value="Unassembled WGS sequence"/>
</dbReference>
<dbReference type="OrthoDB" id="1716479at2"/>
<dbReference type="SUPFAM" id="SSF54106">
    <property type="entry name" value="LysM domain"/>
    <property type="match status" value="1"/>
</dbReference>
<sequence length="89" mass="10410">MIKRKHLILTLFSFILIFVSLFKIMNTDNNIVNYTEVVVQKGDTLWNISMKYTPKSKDIRKTVYEIKKINNINNSIIQPGQILKVPIDN</sequence>
<dbReference type="RefSeq" id="WP_018661639.1">
    <property type="nucleotide sequence ID" value="NZ_HF952018.1"/>
</dbReference>
<evidence type="ECO:0000259" key="1">
    <source>
        <dbReference type="PROSITE" id="PS51782"/>
    </source>
</evidence>
<keyword evidence="3" id="KW-1185">Reference proteome</keyword>
<dbReference type="Pfam" id="PF01476">
    <property type="entry name" value="LysM"/>
    <property type="match status" value="1"/>
</dbReference>
<reference evidence="2" key="1">
    <citation type="submission" date="2013-03" db="EMBL/GenBank/DDBJ databases">
        <title>Draft genome sequence of the hydrogen-ethanol-producing anaerobic alkalithermophilic Caloramator celere.</title>
        <authorList>
            <person name="Ciranna A."/>
            <person name="Larjo A."/>
            <person name="Kivisto A."/>
            <person name="Santala V."/>
            <person name="Roos C."/>
            <person name="Karp M."/>
        </authorList>
    </citation>
    <scope>NUCLEOTIDE SEQUENCE [LARGE SCALE GENOMIC DNA]</scope>
    <source>
        <strain evidence="2">DSM 8682</strain>
    </source>
</reference>
<dbReference type="PROSITE" id="PS51782">
    <property type="entry name" value="LYSM"/>
    <property type="match status" value="1"/>
</dbReference>
<name>R7RP64_9CLOT</name>
<dbReference type="CDD" id="cd00118">
    <property type="entry name" value="LysM"/>
    <property type="match status" value="1"/>
</dbReference>
<evidence type="ECO:0000313" key="3">
    <source>
        <dbReference type="Proteomes" id="UP000014923"/>
    </source>
</evidence>
<dbReference type="EMBL" id="CAVN010000092">
    <property type="protein sequence ID" value="CDF57982.1"/>
    <property type="molecule type" value="Genomic_DNA"/>
</dbReference>
<comment type="caution">
    <text evidence="2">The sequence shown here is derived from an EMBL/GenBank/DDBJ whole genome shotgun (WGS) entry which is preliminary data.</text>
</comment>
<proteinExistence type="predicted"/>
<protein>
    <submittedName>
        <fullName evidence="2">Peptidoglycan-binding LysM</fullName>
    </submittedName>
</protein>
<feature type="domain" description="LysM" evidence="1">
    <location>
        <begin position="35"/>
        <end position="85"/>
    </location>
</feature>
<dbReference type="AlphaFoldDB" id="R7RP64"/>
<dbReference type="eggNOG" id="COG1388">
    <property type="taxonomic scope" value="Bacteria"/>
</dbReference>
<organism evidence="2 3">
    <name type="scientific">Thermobrachium celere DSM 8682</name>
    <dbReference type="NCBI Taxonomy" id="941824"/>
    <lineage>
        <taxon>Bacteria</taxon>
        <taxon>Bacillati</taxon>
        <taxon>Bacillota</taxon>
        <taxon>Clostridia</taxon>
        <taxon>Eubacteriales</taxon>
        <taxon>Clostridiaceae</taxon>
        <taxon>Thermobrachium</taxon>
    </lineage>
</organism>
<dbReference type="Gene3D" id="3.10.350.10">
    <property type="entry name" value="LysM domain"/>
    <property type="match status" value="1"/>
</dbReference>
<gene>
    <name evidence="2" type="ORF">TCEL_01896</name>
</gene>
<dbReference type="InterPro" id="IPR018392">
    <property type="entry name" value="LysM"/>
</dbReference>
<accession>R7RP64</accession>
<dbReference type="HOGENOM" id="CLU_136034_3_0_9"/>
<dbReference type="InterPro" id="IPR036779">
    <property type="entry name" value="LysM_dom_sf"/>
</dbReference>
<evidence type="ECO:0000313" key="2">
    <source>
        <dbReference type="EMBL" id="CDF57982.1"/>
    </source>
</evidence>
<dbReference type="SMART" id="SM00257">
    <property type="entry name" value="LysM"/>
    <property type="match status" value="1"/>
</dbReference>